<sequence>MDRALDALVNLDVPADIVRIEVRGTLHHDSRAELVHIIRRIRRMGMRCRISVDLSQAALIESSALAGLRHDLNAVDCGSLLGAASAGVSLQLAPGARDWAMEDTSSRRPLAMDDDVTELFPGADLPGGFPQLPMMWIERLYGRPLTEYTDEELLLASDALFALLDTPQAPDGADLLGRYNDVGLEIHRRRQQSEAPFPAAGGQAAC</sequence>
<proteinExistence type="predicted"/>
<dbReference type="OrthoDB" id="4942423at2"/>
<gene>
    <name evidence="1" type="ORF">RM50_06995</name>
</gene>
<evidence type="ECO:0000313" key="1">
    <source>
        <dbReference type="EMBL" id="KIC67745.1"/>
    </source>
</evidence>
<dbReference type="AlphaFoldDB" id="A0A0B4DTL2"/>
<accession>A0A0B4DTL2</accession>
<dbReference type="Proteomes" id="UP000031196">
    <property type="component" value="Unassembled WGS sequence"/>
</dbReference>
<protein>
    <submittedName>
        <fullName evidence="1">Uncharacterized protein</fullName>
    </submittedName>
</protein>
<comment type="caution">
    <text evidence="1">The sequence shown here is derived from an EMBL/GenBank/DDBJ whole genome shotgun (WGS) entry which is preliminary data.</text>
</comment>
<reference evidence="1 2" key="1">
    <citation type="submission" date="2014-12" db="EMBL/GenBank/DDBJ databases">
        <title>Genome sequencing of Arthrobacter phenanthrenivorans SWC37.</title>
        <authorList>
            <person name="Tan P.W."/>
            <person name="Chan K.-G."/>
        </authorList>
    </citation>
    <scope>NUCLEOTIDE SEQUENCE [LARGE SCALE GENOMIC DNA]</scope>
    <source>
        <strain evidence="1 2">SWC37</strain>
    </source>
</reference>
<dbReference type="EMBL" id="JWTB01000013">
    <property type="protein sequence ID" value="KIC67745.1"/>
    <property type="molecule type" value="Genomic_DNA"/>
</dbReference>
<dbReference type="RefSeq" id="WP_043451210.1">
    <property type="nucleotide sequence ID" value="NZ_JWTB01000013.1"/>
</dbReference>
<evidence type="ECO:0000313" key="2">
    <source>
        <dbReference type="Proteomes" id="UP000031196"/>
    </source>
</evidence>
<organism evidence="1 2">
    <name type="scientific">Pseudarthrobacter phenanthrenivorans</name>
    <name type="common">Arthrobacter phenanthrenivorans</name>
    <dbReference type="NCBI Taxonomy" id="361575"/>
    <lineage>
        <taxon>Bacteria</taxon>
        <taxon>Bacillati</taxon>
        <taxon>Actinomycetota</taxon>
        <taxon>Actinomycetes</taxon>
        <taxon>Micrococcales</taxon>
        <taxon>Micrococcaceae</taxon>
        <taxon>Pseudarthrobacter</taxon>
    </lineage>
</organism>
<name>A0A0B4DTL2_PSEPS</name>